<accession>A0ABU0YW39</accession>
<dbReference type="GO" id="GO:0016787">
    <property type="term" value="F:hydrolase activity"/>
    <property type="evidence" value="ECO:0007669"/>
    <property type="project" value="UniProtKB-KW"/>
</dbReference>
<evidence type="ECO:0000259" key="1">
    <source>
        <dbReference type="Pfam" id="PF00144"/>
    </source>
</evidence>
<evidence type="ECO:0000313" key="3">
    <source>
        <dbReference type="Proteomes" id="UP001235133"/>
    </source>
</evidence>
<gene>
    <name evidence="2" type="ORF">Q9R08_01020</name>
</gene>
<dbReference type="Proteomes" id="UP001235133">
    <property type="component" value="Unassembled WGS sequence"/>
</dbReference>
<dbReference type="EMBL" id="JAVFWO010000001">
    <property type="protein sequence ID" value="MDQ7876548.1"/>
    <property type="molecule type" value="Genomic_DNA"/>
</dbReference>
<proteinExistence type="predicted"/>
<dbReference type="PANTHER" id="PTHR43283">
    <property type="entry name" value="BETA-LACTAMASE-RELATED"/>
    <property type="match status" value="1"/>
</dbReference>
<dbReference type="InterPro" id="IPR050789">
    <property type="entry name" value="Diverse_Enzym_Activities"/>
</dbReference>
<dbReference type="InterPro" id="IPR012338">
    <property type="entry name" value="Beta-lactam/transpept-like"/>
</dbReference>
<dbReference type="Gene3D" id="3.40.710.10">
    <property type="entry name" value="DD-peptidase/beta-lactamase superfamily"/>
    <property type="match status" value="1"/>
</dbReference>
<protein>
    <submittedName>
        <fullName evidence="2">Serine hydrolase domain-containing protein</fullName>
        <ecNumber evidence="2">3.1.1.103</ecNumber>
    </submittedName>
</protein>
<dbReference type="Pfam" id="PF00144">
    <property type="entry name" value="Beta-lactamase"/>
    <property type="match status" value="1"/>
</dbReference>
<name>A0ABU0YW39_9MICO</name>
<sequence>MTVGPLTAALQAHVARGDISGAALRFRRQGELAEDAAVGWADIAGAQPVSPRSVFRLASLTKPVIAVAIMQFVEQGRLRLDDPVGHLIPAYGSTSVAHGASVGWDWAARLPDSVDIVAAARGVTIRDLLTHSSGLGQGPFSHPLINAASRPDQSLAARVDMYAGVPGDDHPGASAGYSPQVGFDVLGRIVEILADADLQTALRDRVLDPLGMVDTTFVLTADQRDRLVTLYRHEHGALQDDNASEGARAMQSTPAGPHSGAAGLFSTVADYDRFAQALAAGGTLDGFRILNPASVAALSQSRSTGARTLAPGLEWGLGVVVAVDDLDYRAPGAWGWSGAWGSHLVVDPRNQTTLTLMINRSDIGGADSAISRELERIALATYGCRR</sequence>
<dbReference type="SUPFAM" id="SSF56601">
    <property type="entry name" value="beta-lactamase/transpeptidase-like"/>
    <property type="match status" value="1"/>
</dbReference>
<dbReference type="InterPro" id="IPR001466">
    <property type="entry name" value="Beta-lactam-related"/>
</dbReference>
<feature type="domain" description="Beta-lactamase-related" evidence="1">
    <location>
        <begin position="8"/>
        <end position="362"/>
    </location>
</feature>
<comment type="caution">
    <text evidence="2">The sequence shown here is derived from an EMBL/GenBank/DDBJ whole genome shotgun (WGS) entry which is preliminary data.</text>
</comment>
<keyword evidence="3" id="KW-1185">Reference proteome</keyword>
<reference evidence="2 3" key="1">
    <citation type="submission" date="2023-08" db="EMBL/GenBank/DDBJ databases">
        <title>Microbacterium psychrotolerans sp. nov., a psychrotolerant bacterium isolated from soil in Heilongjiang Province, China.</title>
        <authorList>
            <person name="An P."/>
            <person name="Zhao D."/>
            <person name="Xiang H."/>
        </authorList>
    </citation>
    <scope>NUCLEOTIDE SEQUENCE [LARGE SCALE GENOMIC DNA]</scope>
    <source>
        <strain evidence="2 3">QXD-8</strain>
    </source>
</reference>
<dbReference type="EC" id="3.1.1.103" evidence="2"/>
<evidence type="ECO:0000313" key="2">
    <source>
        <dbReference type="EMBL" id="MDQ7876548.1"/>
    </source>
</evidence>
<keyword evidence="2" id="KW-0378">Hydrolase</keyword>
<dbReference type="PANTHER" id="PTHR43283:SF3">
    <property type="entry name" value="BETA-LACTAMASE FAMILY PROTEIN (AFU_ORTHOLOGUE AFUA_5G07500)"/>
    <property type="match status" value="1"/>
</dbReference>
<dbReference type="RefSeq" id="WP_308865949.1">
    <property type="nucleotide sequence ID" value="NZ_JAVFWO010000001.1"/>
</dbReference>
<organism evidence="2 3">
    <name type="scientific">Microbacterium psychrotolerans</name>
    <dbReference type="NCBI Taxonomy" id="3068321"/>
    <lineage>
        <taxon>Bacteria</taxon>
        <taxon>Bacillati</taxon>
        <taxon>Actinomycetota</taxon>
        <taxon>Actinomycetes</taxon>
        <taxon>Micrococcales</taxon>
        <taxon>Microbacteriaceae</taxon>
        <taxon>Microbacterium</taxon>
    </lineage>
</organism>